<dbReference type="EMBL" id="GL876971">
    <property type="protein sequence ID" value="KLU88504.1"/>
    <property type="molecule type" value="Genomic_DNA"/>
</dbReference>
<reference evidence="2" key="3">
    <citation type="submission" date="2011-03" db="EMBL/GenBank/DDBJ databases">
        <title>Annotation of Magnaporthe poae ATCC 64411.</title>
        <authorList>
            <person name="Ma L.-J."/>
            <person name="Dead R."/>
            <person name="Young S.K."/>
            <person name="Zeng Q."/>
            <person name="Gargeya S."/>
            <person name="Fitzgerald M."/>
            <person name="Haas B."/>
            <person name="Abouelleil A."/>
            <person name="Alvarado L."/>
            <person name="Arachchi H.M."/>
            <person name="Berlin A."/>
            <person name="Brown A."/>
            <person name="Chapman S.B."/>
            <person name="Chen Z."/>
            <person name="Dunbar C."/>
            <person name="Freedman E."/>
            <person name="Gearin G."/>
            <person name="Gellesch M."/>
            <person name="Goldberg J."/>
            <person name="Griggs A."/>
            <person name="Gujja S."/>
            <person name="Heiman D."/>
            <person name="Howarth C."/>
            <person name="Larson L."/>
            <person name="Lui A."/>
            <person name="MacDonald P.J.P."/>
            <person name="Mehta T."/>
            <person name="Montmayeur A."/>
            <person name="Murphy C."/>
            <person name="Neiman D."/>
            <person name="Pearson M."/>
            <person name="Priest M."/>
            <person name="Roberts A."/>
            <person name="Saif S."/>
            <person name="Shea T."/>
            <person name="Shenoy N."/>
            <person name="Sisk P."/>
            <person name="Stolte C."/>
            <person name="Sykes S."/>
            <person name="Yandava C."/>
            <person name="Wortman J."/>
            <person name="Nusbaum C."/>
            <person name="Birren B."/>
        </authorList>
    </citation>
    <scope>NUCLEOTIDE SEQUENCE</scope>
    <source>
        <strain evidence="2">ATCC 64411</strain>
    </source>
</reference>
<dbReference type="Gene3D" id="3.40.50.150">
    <property type="entry name" value="Vaccinia Virus protein VP39"/>
    <property type="match status" value="1"/>
</dbReference>
<dbReference type="SUPFAM" id="SSF53335">
    <property type="entry name" value="S-adenosyl-L-methionine-dependent methyltransferases"/>
    <property type="match status" value="1"/>
</dbReference>
<dbReference type="Proteomes" id="UP000011715">
    <property type="component" value="Unassembled WGS sequence"/>
</dbReference>
<protein>
    <recommendedName>
        <fullName evidence="1">Methyltransferase domain-containing protein</fullName>
    </recommendedName>
</protein>
<evidence type="ECO:0000313" key="2">
    <source>
        <dbReference type="EMBL" id="KLU88504.1"/>
    </source>
</evidence>
<dbReference type="OrthoDB" id="66144at2759"/>
<dbReference type="InterPro" id="IPR029063">
    <property type="entry name" value="SAM-dependent_MTases_sf"/>
</dbReference>
<reference evidence="2" key="2">
    <citation type="submission" date="2010-05" db="EMBL/GenBank/DDBJ databases">
        <title>The Genome Sequence of Magnaporthe poae strain ATCC 64411.</title>
        <authorList>
            <consortium name="The Broad Institute Genome Sequencing Platform"/>
            <consortium name="Broad Institute Genome Sequencing Center for Infectious Disease"/>
            <person name="Ma L.-J."/>
            <person name="Dead R."/>
            <person name="Young S."/>
            <person name="Zeng Q."/>
            <person name="Koehrsen M."/>
            <person name="Alvarado L."/>
            <person name="Berlin A."/>
            <person name="Chapman S.B."/>
            <person name="Chen Z."/>
            <person name="Freedman E."/>
            <person name="Gellesch M."/>
            <person name="Goldberg J."/>
            <person name="Griggs A."/>
            <person name="Gujja S."/>
            <person name="Heilman E.R."/>
            <person name="Heiman D."/>
            <person name="Hepburn T."/>
            <person name="Howarth C."/>
            <person name="Jen D."/>
            <person name="Larson L."/>
            <person name="Mehta T."/>
            <person name="Neiman D."/>
            <person name="Pearson M."/>
            <person name="Roberts A."/>
            <person name="Saif S."/>
            <person name="Shea T."/>
            <person name="Shenoy N."/>
            <person name="Sisk P."/>
            <person name="Stolte C."/>
            <person name="Sykes S."/>
            <person name="Walk T."/>
            <person name="White J."/>
            <person name="Yandava C."/>
            <person name="Haas B."/>
            <person name="Nusbaum C."/>
            <person name="Birren B."/>
        </authorList>
    </citation>
    <scope>NUCLEOTIDE SEQUENCE</scope>
    <source>
        <strain evidence="2">ATCC 64411</strain>
    </source>
</reference>
<accession>A0A0C4E4T8</accession>
<dbReference type="PANTHER" id="PTHR43861">
    <property type="entry name" value="TRANS-ACONITATE 2-METHYLTRANSFERASE-RELATED"/>
    <property type="match status" value="1"/>
</dbReference>
<reference evidence="3" key="5">
    <citation type="submission" date="2015-06" db="UniProtKB">
        <authorList>
            <consortium name="EnsemblFungi"/>
        </authorList>
    </citation>
    <scope>IDENTIFICATION</scope>
    <source>
        <strain evidence="3">ATCC 64411</strain>
    </source>
</reference>
<dbReference type="CDD" id="cd02440">
    <property type="entry name" value="AdoMet_MTases"/>
    <property type="match status" value="1"/>
</dbReference>
<dbReference type="PANTHER" id="PTHR43861:SF1">
    <property type="entry name" value="TRANS-ACONITATE 2-METHYLTRANSFERASE"/>
    <property type="match status" value="1"/>
</dbReference>
<reference evidence="3" key="4">
    <citation type="journal article" date="2015" name="G3 (Bethesda)">
        <title>Genome sequences of three phytopathogenic species of the Magnaporthaceae family of fungi.</title>
        <authorList>
            <person name="Okagaki L.H."/>
            <person name="Nunes C.C."/>
            <person name="Sailsbery J."/>
            <person name="Clay B."/>
            <person name="Brown D."/>
            <person name="John T."/>
            <person name="Oh Y."/>
            <person name="Young N."/>
            <person name="Fitzgerald M."/>
            <person name="Haas B.J."/>
            <person name="Zeng Q."/>
            <person name="Young S."/>
            <person name="Adiconis X."/>
            <person name="Fan L."/>
            <person name="Levin J.Z."/>
            <person name="Mitchell T.K."/>
            <person name="Okubara P.A."/>
            <person name="Farman M.L."/>
            <person name="Kohn L.M."/>
            <person name="Birren B."/>
            <person name="Ma L.-J."/>
            <person name="Dean R.A."/>
        </authorList>
    </citation>
    <scope>NUCLEOTIDE SEQUENCE</scope>
    <source>
        <strain evidence="3">ATCC 64411 / 73-15</strain>
    </source>
</reference>
<sequence>MQNTGESKDNWSSEAYQNAASFVPKLAVEVVKWLDPQQDDVILDIGCGDGVLDLQIGEVLSRGGGSLHGIDSSPSMIEASKAAAASAGFKNLSFEVHDAADLVSKPGLQQGKFTKAFSNAAMHWILRPEATRGLFFRGVRDALAPGGTFAFEMGGLGNVAELKAGIIGAVARRIGLPRAVESCPWFFPDEHWVRRVMEGDGGESGSGGGWTVERVERVWRPTDADAGGVDAWVRLMGRQMFDAVPDDDGQREDCIREAVGLLEAVCATPGGGYMFSYVRLRVLARKI</sequence>
<keyword evidence="4" id="KW-1185">Reference proteome</keyword>
<dbReference type="OMA" id="WYFPSIG"/>
<dbReference type="eggNOG" id="ENOG502RZE7">
    <property type="taxonomic scope" value="Eukaryota"/>
</dbReference>
<dbReference type="VEuPathDB" id="FungiDB:MAPG_07489"/>
<feature type="domain" description="Methyltransferase" evidence="1">
    <location>
        <begin position="39"/>
        <end position="152"/>
    </location>
</feature>
<dbReference type="SMR" id="A0A0C4E4T8"/>
<reference evidence="4" key="1">
    <citation type="submission" date="2010-05" db="EMBL/GenBank/DDBJ databases">
        <title>The genome sequence of Magnaporthe poae strain ATCC 64411.</title>
        <authorList>
            <person name="Ma L.-J."/>
            <person name="Dead R."/>
            <person name="Young S."/>
            <person name="Zeng Q."/>
            <person name="Koehrsen M."/>
            <person name="Alvarado L."/>
            <person name="Berlin A."/>
            <person name="Chapman S.B."/>
            <person name="Chen Z."/>
            <person name="Freedman E."/>
            <person name="Gellesch M."/>
            <person name="Goldberg J."/>
            <person name="Griggs A."/>
            <person name="Gujja S."/>
            <person name="Heilman E.R."/>
            <person name="Heiman D."/>
            <person name="Hepburn T."/>
            <person name="Howarth C."/>
            <person name="Jen D."/>
            <person name="Larson L."/>
            <person name="Mehta T."/>
            <person name="Neiman D."/>
            <person name="Pearson M."/>
            <person name="Roberts A."/>
            <person name="Saif S."/>
            <person name="Shea T."/>
            <person name="Shenoy N."/>
            <person name="Sisk P."/>
            <person name="Stolte C."/>
            <person name="Sykes S."/>
            <person name="Walk T."/>
            <person name="White J."/>
            <person name="Yandava C."/>
            <person name="Haas B."/>
            <person name="Nusbaum C."/>
            <person name="Birren B."/>
        </authorList>
    </citation>
    <scope>NUCLEOTIDE SEQUENCE [LARGE SCALE GENOMIC DNA]</scope>
    <source>
        <strain evidence="4">ATCC 64411 / 73-15</strain>
    </source>
</reference>
<evidence type="ECO:0000313" key="4">
    <source>
        <dbReference type="Proteomes" id="UP000011715"/>
    </source>
</evidence>
<evidence type="ECO:0000313" key="3">
    <source>
        <dbReference type="EnsemblFungi" id="MAPG_07489T0"/>
    </source>
</evidence>
<dbReference type="AlphaFoldDB" id="A0A0C4E4T8"/>
<proteinExistence type="predicted"/>
<dbReference type="InterPro" id="IPR025714">
    <property type="entry name" value="Methyltranfer_dom"/>
</dbReference>
<gene>
    <name evidence="2" type="ORF">MAPG_07489</name>
</gene>
<organism evidence="3 4">
    <name type="scientific">Magnaporthiopsis poae (strain ATCC 64411 / 73-15)</name>
    <name type="common">Kentucky bluegrass fungus</name>
    <name type="synonym">Magnaporthe poae</name>
    <dbReference type="NCBI Taxonomy" id="644358"/>
    <lineage>
        <taxon>Eukaryota</taxon>
        <taxon>Fungi</taxon>
        <taxon>Dikarya</taxon>
        <taxon>Ascomycota</taxon>
        <taxon>Pezizomycotina</taxon>
        <taxon>Sordariomycetes</taxon>
        <taxon>Sordariomycetidae</taxon>
        <taxon>Magnaporthales</taxon>
        <taxon>Magnaporthaceae</taxon>
        <taxon>Magnaporthiopsis</taxon>
    </lineage>
</organism>
<dbReference type="EMBL" id="ADBL01001808">
    <property type="status" value="NOT_ANNOTATED_CDS"/>
    <property type="molecule type" value="Genomic_DNA"/>
</dbReference>
<name>A0A0C4E4T8_MAGP6</name>
<dbReference type="EnsemblFungi" id="MAPG_07489T0">
    <property type="protein sequence ID" value="MAPG_07489T0"/>
    <property type="gene ID" value="MAPG_07489"/>
</dbReference>
<evidence type="ECO:0000259" key="1">
    <source>
        <dbReference type="Pfam" id="PF13847"/>
    </source>
</evidence>
<dbReference type="Pfam" id="PF13847">
    <property type="entry name" value="Methyltransf_31"/>
    <property type="match status" value="1"/>
</dbReference>